<evidence type="ECO:0000313" key="1">
    <source>
        <dbReference type="EMBL" id="EQD62121.1"/>
    </source>
</evidence>
<proteinExistence type="predicted"/>
<feature type="non-terminal residue" evidence="1">
    <location>
        <position position="160"/>
    </location>
</feature>
<reference evidence="1" key="1">
    <citation type="submission" date="2013-08" db="EMBL/GenBank/DDBJ databases">
        <authorList>
            <person name="Mendez C."/>
            <person name="Richter M."/>
            <person name="Ferrer M."/>
            <person name="Sanchez J."/>
        </authorList>
    </citation>
    <scope>NUCLEOTIDE SEQUENCE</scope>
</reference>
<reference evidence="1" key="2">
    <citation type="journal article" date="2014" name="ISME J.">
        <title>Microbial stratification in low pH oxic and suboxic macroscopic growths along an acid mine drainage.</title>
        <authorList>
            <person name="Mendez-Garcia C."/>
            <person name="Mesa V."/>
            <person name="Sprenger R.R."/>
            <person name="Richter M."/>
            <person name="Diez M.S."/>
            <person name="Solano J."/>
            <person name="Bargiela R."/>
            <person name="Golyshina O.V."/>
            <person name="Manteca A."/>
            <person name="Ramos J.L."/>
            <person name="Gallego J.R."/>
            <person name="Llorente I."/>
            <person name="Martins Dos Santos V.A."/>
            <person name="Jensen O.N."/>
            <person name="Pelaez A.I."/>
            <person name="Sanchez J."/>
            <person name="Ferrer M."/>
        </authorList>
    </citation>
    <scope>NUCLEOTIDE SEQUENCE</scope>
</reference>
<organism evidence="1">
    <name type="scientific">mine drainage metagenome</name>
    <dbReference type="NCBI Taxonomy" id="410659"/>
    <lineage>
        <taxon>unclassified sequences</taxon>
        <taxon>metagenomes</taxon>
        <taxon>ecological metagenomes</taxon>
    </lineage>
</organism>
<feature type="non-terminal residue" evidence="1">
    <location>
        <position position="1"/>
    </location>
</feature>
<dbReference type="AlphaFoldDB" id="T1ANF3"/>
<gene>
    <name evidence="1" type="ORF">B1B_07410</name>
</gene>
<accession>T1ANF3</accession>
<comment type="caution">
    <text evidence="1">The sequence shown here is derived from an EMBL/GenBank/DDBJ whole genome shotgun (WGS) entry which is preliminary data.</text>
</comment>
<name>T1ANF3_9ZZZZ</name>
<protein>
    <submittedName>
        <fullName evidence="1">Uncharacterized protein</fullName>
    </submittedName>
</protein>
<dbReference type="EMBL" id="AUZY01004711">
    <property type="protein sequence ID" value="EQD62121.1"/>
    <property type="molecule type" value="Genomic_DNA"/>
</dbReference>
<sequence>HINKPTNIIFRFSKSVWSNPSVIEKVQNQINSESKLFTKAVGPLNPTGKFISTSALLALHARLGPAEGLPIVPPVLLDKTGSVGAGSVGAGSVGAGSVGAGSVGTSKAAQNALFLYESYKATSSFISTGGHTIQVEVALASGDPSSTAAVQDIPKIRNTV</sequence>